<feature type="region of interest" description="Disordered" evidence="1">
    <location>
        <begin position="844"/>
        <end position="884"/>
    </location>
</feature>
<organism evidence="2 3">
    <name type="scientific">Paenibacillus hemerocallicola</name>
    <dbReference type="NCBI Taxonomy" id="1172614"/>
    <lineage>
        <taxon>Bacteria</taxon>
        <taxon>Bacillati</taxon>
        <taxon>Bacillota</taxon>
        <taxon>Bacilli</taxon>
        <taxon>Bacillales</taxon>
        <taxon>Paenibacillaceae</taxon>
        <taxon>Paenibacillus</taxon>
    </lineage>
</organism>
<comment type="caution">
    <text evidence="2">The sequence shown here is derived from an EMBL/GenBank/DDBJ whole genome shotgun (WGS) entry which is preliminary data.</text>
</comment>
<evidence type="ECO:0000313" key="2">
    <source>
        <dbReference type="EMBL" id="TNJ65617.1"/>
    </source>
</evidence>
<dbReference type="NCBIfam" id="NF038032">
    <property type="entry name" value="CehA_McbA_metalo"/>
    <property type="match status" value="1"/>
</dbReference>
<dbReference type="AlphaFoldDB" id="A0A5C4TAY1"/>
<dbReference type="EMBL" id="VDCQ01000017">
    <property type="protein sequence ID" value="TNJ65617.1"/>
    <property type="molecule type" value="Genomic_DNA"/>
</dbReference>
<accession>A0A5C4TAY1</accession>
<evidence type="ECO:0008006" key="4">
    <source>
        <dbReference type="Google" id="ProtNLM"/>
    </source>
</evidence>
<dbReference type="Proteomes" id="UP000307943">
    <property type="component" value="Unassembled WGS sequence"/>
</dbReference>
<proteinExistence type="predicted"/>
<gene>
    <name evidence="2" type="ORF">FE784_14440</name>
</gene>
<name>A0A5C4TAY1_9BACL</name>
<evidence type="ECO:0000256" key="1">
    <source>
        <dbReference type="SAM" id="MobiDB-lite"/>
    </source>
</evidence>
<dbReference type="OrthoDB" id="249168at2"/>
<feature type="compositionally biased region" description="Basic and acidic residues" evidence="1">
    <location>
        <begin position="849"/>
        <end position="865"/>
    </location>
</feature>
<dbReference type="RefSeq" id="WP_139602910.1">
    <property type="nucleotide sequence ID" value="NZ_VDCQ01000017.1"/>
</dbReference>
<sequence length="884" mass="98309">MQPNSTNGDPRFVPVSLQSAYNRSISGLQPGDCSDTVLANKDKLLTGRQQLWGVPFSLGLPDGASNVIVLKDREVELDFPHSLHDRQLLFVHAADFKESDASPDGIISPMMGNPRLGETVCEYVLHYSDGSAVAFPIRRRYQISEFQVKWGENSFESFKHVKPRTMATNTDLLHKEAPTIPWGQSQLRTTFPGFGSVMHHWLYALQNPHPDKELVRLVMQPCDGTAFIFGITRTNLATNPFRWDARRKARFVSAPGFVPQPFGESANIGIDLGEVISVTPALEYDHTGWLNNPNPRLPSPKPNEWIVEYTAHPDALIRIHNESTATIPLRELPARPEWSLSENALRKVTVRITERAGGRKVAAKIHVHGAFGDYIAPVNGHRIPNAHWFEDYGAEYVQDFHYSAYIDGEAEYKLPLGDVYIEVTKGFELKPVRKRFTIAAETNLIAIELDRVLDWRQKGWVTADTHVHFLSPQTALLEGDAEGVNVVNLLTSQWGEMFSNLGDFDGKTTIGSKENGGSGEYLVRVGTENRQHVLGHISLIGYEGKMIVPLCTGGPDESGLGDPLEATVTEWAKQCREQNGIVVMPHLPNPRAEGAAALVLGEIDAVEMCSFENIGINPYSLSDWYRYLNCGYKAPAVGGTDKMSQQTAVGTIRTYSLIRNEPFTYESWMDSVRRGHTFATLGPLLDFRVGDCEMGSLMQLPASGGTLDVVWQVSSVTVPVTKIELVVDGLLRESVAVDPEVGHYAGHWSVPVKDSCWIALRIRGKYHDQSEMIAAHSSAVTVIVDGKSCFNATDAVTILEQIEGSTAYIKTLATKADEQTYKRLLLTLTSAQRALHNRMHRHGVMHHHSAPDRHEHHDHDHDHRHGSGHKHGHGHSHNLDHKHD</sequence>
<keyword evidence="3" id="KW-1185">Reference proteome</keyword>
<protein>
    <recommendedName>
        <fullName evidence="4">CehA/McbA family metallohydrolase</fullName>
    </recommendedName>
</protein>
<evidence type="ECO:0000313" key="3">
    <source>
        <dbReference type="Proteomes" id="UP000307943"/>
    </source>
</evidence>
<reference evidence="2 3" key="1">
    <citation type="submission" date="2019-05" db="EMBL/GenBank/DDBJ databases">
        <title>We sequenced the genome of Paenibacillus hemerocallicola KCTC 33185 for further insight into its adaptation and study the phylogeny of Paenibacillus.</title>
        <authorList>
            <person name="Narsing Rao M.P."/>
        </authorList>
    </citation>
    <scope>NUCLEOTIDE SEQUENCE [LARGE SCALE GENOMIC DNA]</scope>
    <source>
        <strain evidence="2 3">KCTC 33185</strain>
    </source>
</reference>
<feature type="compositionally biased region" description="Basic residues" evidence="1">
    <location>
        <begin position="866"/>
        <end position="876"/>
    </location>
</feature>